<dbReference type="AlphaFoldDB" id="A0A7R8CFZ7"/>
<gene>
    <name evidence="1" type="ORF">LSAA_3396</name>
</gene>
<dbReference type="Proteomes" id="UP000675881">
    <property type="component" value="Chromosome 11"/>
</dbReference>
<protein>
    <submittedName>
        <fullName evidence="1">(salmon louse) hypothetical protein</fullName>
    </submittedName>
</protein>
<proteinExistence type="predicted"/>
<evidence type="ECO:0000313" key="1">
    <source>
        <dbReference type="EMBL" id="CAF2805859.1"/>
    </source>
</evidence>
<accession>A0A7R8CFZ7</accession>
<reference evidence="1" key="1">
    <citation type="submission" date="2021-02" db="EMBL/GenBank/DDBJ databases">
        <authorList>
            <person name="Bekaert M."/>
        </authorList>
    </citation>
    <scope>NUCLEOTIDE SEQUENCE</scope>
    <source>
        <strain evidence="1">IoA-00</strain>
    </source>
</reference>
<evidence type="ECO:0000313" key="2">
    <source>
        <dbReference type="Proteomes" id="UP000675881"/>
    </source>
</evidence>
<sequence length="121" mass="14174">MTTKLCNAFYVVKEAESTISLENKDSKVIKSVRKKIRRNGESYVITLTKDHHMNINIMQVWSKDNNNDVKRERFIPSNVKVNAKKYLEDSLEAHVKHELTKLYWTSIHDEASSHIVMIKQD</sequence>
<name>A0A7R8CFZ7_LEPSM</name>
<keyword evidence="2" id="KW-1185">Reference proteome</keyword>
<organism evidence="1 2">
    <name type="scientific">Lepeophtheirus salmonis</name>
    <name type="common">Salmon louse</name>
    <name type="synonym">Caligus salmonis</name>
    <dbReference type="NCBI Taxonomy" id="72036"/>
    <lineage>
        <taxon>Eukaryota</taxon>
        <taxon>Metazoa</taxon>
        <taxon>Ecdysozoa</taxon>
        <taxon>Arthropoda</taxon>
        <taxon>Crustacea</taxon>
        <taxon>Multicrustacea</taxon>
        <taxon>Hexanauplia</taxon>
        <taxon>Copepoda</taxon>
        <taxon>Siphonostomatoida</taxon>
        <taxon>Caligidae</taxon>
        <taxon>Lepeophtheirus</taxon>
    </lineage>
</organism>
<dbReference type="EMBL" id="HG994590">
    <property type="protein sequence ID" value="CAF2805859.1"/>
    <property type="molecule type" value="Genomic_DNA"/>
</dbReference>